<evidence type="ECO:0000259" key="4">
    <source>
        <dbReference type="Pfam" id="PF00535"/>
    </source>
</evidence>
<keyword evidence="2" id="KW-0328">Glycosyltransferase</keyword>
<gene>
    <name evidence="5" type="ORF">SAMN05444008_107157</name>
</gene>
<dbReference type="InterPro" id="IPR029044">
    <property type="entry name" value="Nucleotide-diphossugar_trans"/>
</dbReference>
<dbReference type="CDD" id="cd04186">
    <property type="entry name" value="GT_2_like_c"/>
    <property type="match status" value="1"/>
</dbReference>
<dbReference type="Gene3D" id="3.90.550.10">
    <property type="entry name" value="Spore Coat Polysaccharide Biosynthesis Protein SpsA, Chain A"/>
    <property type="match status" value="1"/>
</dbReference>
<organism evidence="5 6">
    <name type="scientific">Cnuella takakiae</name>
    <dbReference type="NCBI Taxonomy" id="1302690"/>
    <lineage>
        <taxon>Bacteria</taxon>
        <taxon>Pseudomonadati</taxon>
        <taxon>Bacteroidota</taxon>
        <taxon>Chitinophagia</taxon>
        <taxon>Chitinophagales</taxon>
        <taxon>Chitinophagaceae</taxon>
        <taxon>Cnuella</taxon>
    </lineage>
</organism>
<dbReference type="EMBL" id="FQUO01000007">
    <property type="protein sequence ID" value="SHF37875.1"/>
    <property type="molecule type" value="Genomic_DNA"/>
</dbReference>
<protein>
    <recommendedName>
        <fullName evidence="4">Glycosyltransferase 2-like domain-containing protein</fullName>
    </recommendedName>
</protein>
<reference evidence="5 6" key="1">
    <citation type="submission" date="2016-11" db="EMBL/GenBank/DDBJ databases">
        <authorList>
            <person name="Jaros S."/>
            <person name="Januszkiewicz K."/>
            <person name="Wedrychowicz H."/>
        </authorList>
    </citation>
    <scope>NUCLEOTIDE SEQUENCE [LARGE SCALE GENOMIC DNA]</scope>
    <source>
        <strain evidence="5 6">DSM 26897</strain>
    </source>
</reference>
<dbReference type="RefSeq" id="WP_245798348.1">
    <property type="nucleotide sequence ID" value="NZ_FQUO01000007.1"/>
</dbReference>
<comment type="similarity">
    <text evidence="1">Belongs to the glycosyltransferase 2 family.</text>
</comment>
<dbReference type="Pfam" id="PF00535">
    <property type="entry name" value="Glycos_transf_2"/>
    <property type="match status" value="1"/>
</dbReference>
<dbReference type="PANTHER" id="PTHR43179:SF12">
    <property type="entry name" value="GALACTOFURANOSYLTRANSFERASE GLFT2"/>
    <property type="match status" value="1"/>
</dbReference>
<keyword evidence="6" id="KW-1185">Reference proteome</keyword>
<keyword evidence="3" id="KW-0808">Transferase</keyword>
<evidence type="ECO:0000256" key="3">
    <source>
        <dbReference type="ARBA" id="ARBA00022679"/>
    </source>
</evidence>
<dbReference type="SUPFAM" id="SSF53448">
    <property type="entry name" value="Nucleotide-diphospho-sugar transferases"/>
    <property type="match status" value="1"/>
</dbReference>
<proteinExistence type="inferred from homology"/>
<accession>A0A1M5B5Z1</accession>
<sequence>MGRLPAFLPQEAYFRSSFEMNQQQQPLVAIVILNWNGRHYLEQFLPSVFASGYPNLEVVVADNASSDDSVLFLRQHYPQVQVLELAQNFGFAKGYNEALKHVAAPYYMLLNSDVAVTPGWLQPMVALLEQQANYVACQPKILAYKNQQKFEYAGAAGGWIDAYGYPFARGRVFDICEVDEGQYSDAQQVFWASGAALLIKREAYHAAGGFDPYFFAHQEEIDLCWRLQRMGKQIWCCPQSVVYHVGGGTLPRGNSRKTFLNFRNNQIMLAKNLAWSELWWKIPYRQALDALSAWKGLLTGDGGYFIAIVKAHIAFVGWLFTGERQRVKGPRKKMRQLTGVFGRNLVWQHFVLGRRRFTDVVQKSNK</sequence>
<dbReference type="InterPro" id="IPR001173">
    <property type="entry name" value="Glyco_trans_2-like"/>
</dbReference>
<evidence type="ECO:0000313" key="5">
    <source>
        <dbReference type="EMBL" id="SHF37875.1"/>
    </source>
</evidence>
<name>A0A1M5B5Z1_9BACT</name>
<dbReference type="GO" id="GO:0016757">
    <property type="term" value="F:glycosyltransferase activity"/>
    <property type="evidence" value="ECO:0007669"/>
    <property type="project" value="UniProtKB-KW"/>
</dbReference>
<dbReference type="PANTHER" id="PTHR43179">
    <property type="entry name" value="RHAMNOSYLTRANSFERASE WBBL"/>
    <property type="match status" value="1"/>
</dbReference>
<evidence type="ECO:0000313" key="6">
    <source>
        <dbReference type="Proteomes" id="UP000184368"/>
    </source>
</evidence>
<dbReference type="Proteomes" id="UP000184368">
    <property type="component" value="Unassembled WGS sequence"/>
</dbReference>
<evidence type="ECO:0000256" key="2">
    <source>
        <dbReference type="ARBA" id="ARBA00022676"/>
    </source>
</evidence>
<feature type="domain" description="Glycosyltransferase 2-like" evidence="4">
    <location>
        <begin position="30"/>
        <end position="139"/>
    </location>
</feature>
<dbReference type="STRING" id="1302690.BUE76_16755"/>
<dbReference type="AlphaFoldDB" id="A0A1M5B5Z1"/>
<evidence type="ECO:0000256" key="1">
    <source>
        <dbReference type="ARBA" id="ARBA00006739"/>
    </source>
</evidence>